<dbReference type="GO" id="GO:0003755">
    <property type="term" value="F:peptidyl-prolyl cis-trans isomerase activity"/>
    <property type="evidence" value="ECO:0007669"/>
    <property type="project" value="UniProtKB-UniRule"/>
</dbReference>
<dbReference type="InterPro" id="IPR044666">
    <property type="entry name" value="Cyclophilin_A-like"/>
</dbReference>
<dbReference type="PRINTS" id="PR00153">
    <property type="entry name" value="CSAPPISMRASE"/>
</dbReference>
<evidence type="ECO:0000313" key="6">
    <source>
        <dbReference type="EMBL" id="WKN34796.1"/>
    </source>
</evidence>
<dbReference type="CDD" id="cd00317">
    <property type="entry name" value="cyclophilin"/>
    <property type="match status" value="1"/>
</dbReference>
<gene>
    <name evidence="6" type="ORF">K4G66_20695</name>
</gene>
<dbReference type="InterPro" id="IPR002130">
    <property type="entry name" value="Cyclophilin-type_PPIase_dom"/>
</dbReference>
<dbReference type="GO" id="GO:0006457">
    <property type="term" value="P:protein folding"/>
    <property type="evidence" value="ECO:0007669"/>
    <property type="project" value="InterPro"/>
</dbReference>
<keyword evidence="2 4" id="KW-0697">Rotamase</keyword>
<dbReference type="PANTHER" id="PTHR45625:SF4">
    <property type="entry name" value="PEPTIDYLPROLYL ISOMERASE DOMAIN AND WD REPEAT-CONTAINING PROTEIN 1"/>
    <property type="match status" value="1"/>
</dbReference>
<keyword evidence="3 4" id="KW-0413">Isomerase</keyword>
<evidence type="ECO:0000259" key="5">
    <source>
        <dbReference type="PROSITE" id="PS50072"/>
    </source>
</evidence>
<reference evidence="6" key="2">
    <citation type="journal article" date="2024" name="Antonie Van Leeuwenhoek">
        <title>Roseihalotalea indica gen. nov., sp. nov., a halophilic Bacteroidetes from mesopelagic Southwest Indian Ocean with higher carbohydrate metabolic potential.</title>
        <authorList>
            <person name="Chen B."/>
            <person name="Zhang M."/>
            <person name="Lin D."/>
            <person name="Ye J."/>
            <person name="Tang K."/>
        </authorList>
    </citation>
    <scope>NUCLEOTIDE SEQUENCE</scope>
    <source>
        <strain evidence="6">TK19036</strain>
    </source>
</reference>
<dbReference type="Pfam" id="PF00160">
    <property type="entry name" value="Pro_isomerase"/>
    <property type="match status" value="2"/>
</dbReference>
<evidence type="ECO:0000256" key="2">
    <source>
        <dbReference type="ARBA" id="ARBA00023110"/>
    </source>
</evidence>
<dbReference type="InterPro" id="IPR020892">
    <property type="entry name" value="Cyclophilin-type_PPIase_CS"/>
</dbReference>
<reference evidence="6" key="1">
    <citation type="journal article" date="2023" name="Comput. Struct. Biotechnol. J.">
        <title>Discovery of a novel marine Bacteroidetes with a rich repertoire of carbohydrate-active enzymes.</title>
        <authorList>
            <person name="Chen B."/>
            <person name="Liu G."/>
            <person name="Chen Q."/>
            <person name="Wang H."/>
            <person name="Liu L."/>
            <person name="Tang K."/>
        </authorList>
    </citation>
    <scope>NUCLEOTIDE SEQUENCE</scope>
    <source>
        <strain evidence="6">TK19036</strain>
    </source>
</reference>
<dbReference type="EMBL" id="CP120682">
    <property type="protein sequence ID" value="WKN34796.1"/>
    <property type="molecule type" value="Genomic_DNA"/>
</dbReference>
<dbReference type="PROSITE" id="PS51257">
    <property type="entry name" value="PROKAR_LIPOPROTEIN"/>
    <property type="match status" value="1"/>
</dbReference>
<dbReference type="SUPFAM" id="SSF50891">
    <property type="entry name" value="Cyclophilin-like"/>
    <property type="match status" value="2"/>
</dbReference>
<dbReference type="EC" id="5.2.1.8" evidence="4"/>
<feature type="domain" description="PPIase cyclophilin-type" evidence="5">
    <location>
        <begin position="32"/>
        <end position="265"/>
    </location>
</feature>
<accession>A0AA49JCJ3</accession>
<proteinExistence type="inferred from homology"/>
<dbReference type="Gene3D" id="2.40.100.10">
    <property type="entry name" value="Cyclophilin-like"/>
    <property type="match status" value="2"/>
</dbReference>
<evidence type="ECO:0000256" key="1">
    <source>
        <dbReference type="ARBA" id="ARBA00007365"/>
    </source>
</evidence>
<dbReference type="PANTHER" id="PTHR45625">
    <property type="entry name" value="PEPTIDYL-PROLYL CIS-TRANS ISOMERASE-RELATED"/>
    <property type="match status" value="1"/>
</dbReference>
<dbReference type="PROSITE" id="PS00170">
    <property type="entry name" value="CSA_PPIASE_1"/>
    <property type="match status" value="1"/>
</dbReference>
<dbReference type="PROSITE" id="PS50072">
    <property type="entry name" value="CSA_PPIASE_2"/>
    <property type="match status" value="1"/>
</dbReference>
<comment type="similarity">
    <text evidence="1 4">Belongs to the cyclophilin-type PPIase family.</text>
</comment>
<organism evidence="6">
    <name type="scientific">Roseihalotalea indica</name>
    <dbReference type="NCBI Taxonomy" id="2867963"/>
    <lineage>
        <taxon>Bacteria</taxon>
        <taxon>Pseudomonadati</taxon>
        <taxon>Bacteroidota</taxon>
        <taxon>Cytophagia</taxon>
        <taxon>Cytophagales</taxon>
        <taxon>Catalimonadaceae</taxon>
        <taxon>Roseihalotalea</taxon>
    </lineage>
</organism>
<sequence>MRIRSVVLFISVVSLLSVMGCSSEKDYLVTIHTDYGDMHAVLYDATPKHKKNFIELAQSGQYDSTIFHRVIEDFMVQGGDLSTKPGATPEDAAEYTIPAEFVDTLFHKKGALAAARQGDQINPNRESSGSQFYIVQGKVLSEQELTIDMNKLGKGIQELLTRDDYADIRQELLDLYNAQDFDAYTQKMISLKPDVEEKTGVNVDRKYPAERLQAYTTIGGVPHLDDTYTVFGEVVDGLSIIDSIAAQPTVREKPTQDMYMTVSVEEMSKKKITKEYGYEYPAE</sequence>
<name>A0AA49JCJ3_9BACT</name>
<protein>
    <recommendedName>
        <fullName evidence="4">Peptidyl-prolyl cis-trans isomerase</fullName>
        <shortName evidence="4">PPIase</shortName>
        <ecNumber evidence="4">5.2.1.8</ecNumber>
    </recommendedName>
</protein>
<comment type="catalytic activity">
    <reaction evidence="4">
        <text>[protein]-peptidylproline (omega=180) = [protein]-peptidylproline (omega=0)</text>
        <dbReference type="Rhea" id="RHEA:16237"/>
        <dbReference type="Rhea" id="RHEA-COMP:10747"/>
        <dbReference type="Rhea" id="RHEA-COMP:10748"/>
        <dbReference type="ChEBI" id="CHEBI:83833"/>
        <dbReference type="ChEBI" id="CHEBI:83834"/>
        <dbReference type="EC" id="5.2.1.8"/>
    </reaction>
</comment>
<comment type="function">
    <text evidence="4">PPIases accelerate the folding of proteins. It catalyzes the cis-trans isomerization of proline imidic peptide bonds in oligopeptides.</text>
</comment>
<evidence type="ECO:0000256" key="4">
    <source>
        <dbReference type="RuleBase" id="RU363019"/>
    </source>
</evidence>
<dbReference type="AlphaFoldDB" id="A0AA49JCJ3"/>
<dbReference type="InterPro" id="IPR029000">
    <property type="entry name" value="Cyclophilin-like_dom_sf"/>
</dbReference>
<evidence type="ECO:0000256" key="3">
    <source>
        <dbReference type="ARBA" id="ARBA00023235"/>
    </source>
</evidence>